<dbReference type="AlphaFoldDB" id="A0A820XYA3"/>
<evidence type="ECO:0000313" key="3">
    <source>
        <dbReference type="EMBL" id="CAF4539419.1"/>
    </source>
</evidence>
<dbReference type="Proteomes" id="UP000663862">
    <property type="component" value="Unassembled WGS sequence"/>
</dbReference>
<dbReference type="EMBL" id="CAJNYU010003845">
    <property type="protein sequence ID" value="CAF3706319.1"/>
    <property type="molecule type" value="Genomic_DNA"/>
</dbReference>
<dbReference type="Proteomes" id="UP000663869">
    <property type="component" value="Unassembled WGS sequence"/>
</dbReference>
<evidence type="ECO:0000313" key="2">
    <source>
        <dbReference type="EMBL" id="CAF3706319.1"/>
    </source>
</evidence>
<sequence length="231" mass="26522">MSTTFDDGDDFKLEQQADFLLGEKIADEESRSVGSNQLSTASSSSPKSSSENLPTTIETIVLNLKIKYDHLYIRKFVTELTSPDERFKISNRKLSLLQLYTLSILNDPIDTSNQNVCKIYRPTLFTRKNDAFGPFNHYFLLNLFDIEYECPNNFNFPKLWKITNETNVIVKEINFRSNAAENETSKAEGVKNLVDNENTTLFDVLLTICRENKYDERDANAWIASLRSKSD</sequence>
<feature type="compositionally biased region" description="Low complexity" evidence="1">
    <location>
        <begin position="39"/>
        <end position="50"/>
    </location>
</feature>
<name>A0A820XYA3_9BILA</name>
<accession>A0A820XYA3</accession>
<proteinExistence type="predicted"/>
<protein>
    <submittedName>
        <fullName evidence="3">Uncharacterized protein</fullName>
    </submittedName>
</protein>
<reference evidence="3" key="1">
    <citation type="submission" date="2021-02" db="EMBL/GenBank/DDBJ databases">
        <authorList>
            <person name="Nowell W R."/>
        </authorList>
    </citation>
    <scope>NUCLEOTIDE SEQUENCE</scope>
</reference>
<organism evidence="3 4">
    <name type="scientific">Rotaria socialis</name>
    <dbReference type="NCBI Taxonomy" id="392032"/>
    <lineage>
        <taxon>Eukaryota</taxon>
        <taxon>Metazoa</taxon>
        <taxon>Spiralia</taxon>
        <taxon>Gnathifera</taxon>
        <taxon>Rotifera</taxon>
        <taxon>Eurotatoria</taxon>
        <taxon>Bdelloidea</taxon>
        <taxon>Philodinida</taxon>
        <taxon>Philodinidae</taxon>
        <taxon>Rotaria</taxon>
    </lineage>
</organism>
<evidence type="ECO:0000256" key="1">
    <source>
        <dbReference type="SAM" id="MobiDB-lite"/>
    </source>
</evidence>
<feature type="region of interest" description="Disordered" evidence="1">
    <location>
        <begin position="23"/>
        <end position="52"/>
    </location>
</feature>
<gene>
    <name evidence="2" type="ORF">FME351_LOCUS28083</name>
    <name evidence="3" type="ORF">TSG867_LOCUS23864</name>
</gene>
<dbReference type="EMBL" id="CAJOBQ010002107">
    <property type="protein sequence ID" value="CAF4539419.1"/>
    <property type="molecule type" value="Genomic_DNA"/>
</dbReference>
<comment type="caution">
    <text evidence="3">The sequence shown here is derived from an EMBL/GenBank/DDBJ whole genome shotgun (WGS) entry which is preliminary data.</text>
</comment>
<evidence type="ECO:0000313" key="4">
    <source>
        <dbReference type="Proteomes" id="UP000663862"/>
    </source>
</evidence>